<name>A0ABT0ET56_9PSED</name>
<proteinExistence type="predicted"/>
<protein>
    <submittedName>
        <fullName evidence="1">Uncharacterized protein</fullName>
    </submittedName>
</protein>
<accession>A0ABT0ET56</accession>
<comment type="caution">
    <text evidence="1">The sequence shown here is derived from an EMBL/GenBank/DDBJ whole genome shotgun (WGS) entry which is preliminary data.</text>
</comment>
<dbReference type="RefSeq" id="WP_247285338.1">
    <property type="nucleotide sequence ID" value="NZ_JAKNRW010000001.1"/>
</dbReference>
<keyword evidence="2" id="KW-1185">Reference proteome</keyword>
<evidence type="ECO:0000313" key="2">
    <source>
        <dbReference type="Proteomes" id="UP001299876"/>
    </source>
</evidence>
<dbReference type="EMBL" id="JAKNRW010000001">
    <property type="protein sequence ID" value="MCK1788604.1"/>
    <property type="molecule type" value="Genomic_DNA"/>
</dbReference>
<evidence type="ECO:0000313" key="1">
    <source>
        <dbReference type="EMBL" id="MCK1788604.1"/>
    </source>
</evidence>
<sequence>MKLKTVRLDMAIVPTRDPLILRRQYGELEERLQRSAHTDHFTRGERDQMREQLQCLNTTYLAVTGFSIK</sequence>
<gene>
    <name evidence="1" type="ORF">L9059_00055</name>
</gene>
<organism evidence="1 2">
    <name type="scientific">Pseudomonas violetae</name>
    <dbReference type="NCBI Taxonomy" id="2915813"/>
    <lineage>
        <taxon>Bacteria</taxon>
        <taxon>Pseudomonadati</taxon>
        <taxon>Pseudomonadota</taxon>
        <taxon>Gammaproteobacteria</taxon>
        <taxon>Pseudomonadales</taxon>
        <taxon>Pseudomonadaceae</taxon>
        <taxon>Pseudomonas</taxon>
    </lineage>
</organism>
<dbReference type="Proteomes" id="UP001299876">
    <property type="component" value="Unassembled WGS sequence"/>
</dbReference>
<reference evidence="1 2" key="1">
    <citation type="submission" date="2022-02" db="EMBL/GenBank/DDBJ databases">
        <title>Comparative genomics of the first Antarctic Pseudomonas spp. capable of biotransforming 2,4,6-Trinitrotoluene.</title>
        <authorList>
            <person name="Cabrera M.A."/>
            <person name="Marquez S.L."/>
            <person name="Perez-Donoso J.M."/>
        </authorList>
    </citation>
    <scope>NUCLEOTIDE SEQUENCE [LARGE SCALE GENOMIC DNA]</scope>
    <source>
        <strain evidence="1 2">TNT19</strain>
    </source>
</reference>